<dbReference type="InterPro" id="IPR010768">
    <property type="entry name" value="GATase1-like"/>
</dbReference>
<feature type="domain" description="Putative glutamine amidotransferase" evidence="1">
    <location>
        <begin position="5"/>
        <end position="254"/>
    </location>
</feature>
<dbReference type="Proteomes" id="UP000274097">
    <property type="component" value="Unassembled WGS sequence"/>
</dbReference>
<dbReference type="InterPro" id="IPR029062">
    <property type="entry name" value="Class_I_gatase-like"/>
</dbReference>
<evidence type="ECO:0000313" key="3">
    <source>
        <dbReference type="EMBL" id="RMI20185.1"/>
    </source>
</evidence>
<accession>A0A3A9JG45</accession>
<dbReference type="PANTHER" id="PTHR37947">
    <property type="entry name" value="BLL2462 PROTEIN"/>
    <property type="match status" value="1"/>
</dbReference>
<dbReference type="PANTHER" id="PTHR37947:SF1">
    <property type="entry name" value="BLL2462 PROTEIN"/>
    <property type="match status" value="1"/>
</dbReference>
<proteinExistence type="predicted"/>
<evidence type="ECO:0000259" key="1">
    <source>
        <dbReference type="Pfam" id="PF07090"/>
    </source>
</evidence>
<dbReference type="RefSeq" id="WP_120638813.1">
    <property type="nucleotide sequence ID" value="NZ_RAQU01000075.1"/>
</dbReference>
<keyword evidence="4" id="KW-1185">Reference proteome</keyword>
<dbReference type="EMBL" id="RFLX01000013">
    <property type="protein sequence ID" value="RMI20185.1"/>
    <property type="molecule type" value="Genomic_DNA"/>
</dbReference>
<dbReference type="Pfam" id="PF07090">
    <property type="entry name" value="GATase1_like"/>
    <property type="match status" value="1"/>
</dbReference>
<organism evidence="2 5">
    <name type="scientific">Teichococcus wenyumeiae</name>
    <dbReference type="NCBI Taxonomy" id="2478470"/>
    <lineage>
        <taxon>Bacteria</taxon>
        <taxon>Pseudomonadati</taxon>
        <taxon>Pseudomonadota</taxon>
        <taxon>Alphaproteobacteria</taxon>
        <taxon>Acetobacterales</taxon>
        <taxon>Roseomonadaceae</taxon>
        <taxon>Roseomonas</taxon>
    </lineage>
</organism>
<gene>
    <name evidence="2" type="ORF">D6Z83_13445</name>
    <name evidence="3" type="ORF">EBE87_17050</name>
</gene>
<dbReference type="AlphaFoldDB" id="A0A3A9JG45"/>
<dbReference type="CDD" id="cd03143">
    <property type="entry name" value="A4_beta-galactosidase_middle_domain"/>
    <property type="match status" value="1"/>
</dbReference>
<evidence type="ECO:0000313" key="5">
    <source>
        <dbReference type="Proteomes" id="UP000278036"/>
    </source>
</evidence>
<protein>
    <submittedName>
        <fullName evidence="2">Cytoplasmic protein</fullName>
    </submittedName>
</protein>
<dbReference type="OrthoDB" id="9781333at2"/>
<dbReference type="PIRSF" id="PIRSF034405">
    <property type="entry name" value="UCP034405"/>
    <property type="match status" value="1"/>
</dbReference>
<comment type="caution">
    <text evidence="2">The sequence shown here is derived from an EMBL/GenBank/DDBJ whole genome shotgun (WGS) entry which is preliminary data.</text>
</comment>
<sequence>MIKTKVLLVGESWATSATHYKGFDQFGSVTFHLGAEPLVAALRDSPFELTYMTAHETAEGFPFTLEGLAQYDVILLSDIGANTLLLPPSVWLHGRPVPNRLKLIRDWTANGGGLAMIGGYFSFQGIDGRARWRRTPVEEVLPVECLPYDDRIEVPEGFVAELAPGAEAHPIFKGLELPLPLLLGANEVVAKPGAEVLASLPASEGGHPLLVTGAHGKGRTLAWTSDVGPHWLPQPFVDWAGYAPLWRNMLGWLAGREA</sequence>
<dbReference type="EMBL" id="RAQU01000075">
    <property type="protein sequence ID" value="RKK03673.1"/>
    <property type="molecule type" value="Genomic_DNA"/>
</dbReference>
<name>A0A3A9JG45_9PROT</name>
<dbReference type="Gene3D" id="3.40.50.880">
    <property type="match status" value="1"/>
</dbReference>
<evidence type="ECO:0000313" key="2">
    <source>
        <dbReference type="EMBL" id="RKK03673.1"/>
    </source>
</evidence>
<evidence type="ECO:0000313" key="4">
    <source>
        <dbReference type="Proteomes" id="UP000274097"/>
    </source>
</evidence>
<dbReference type="InParanoid" id="A0A3A9JG45"/>
<dbReference type="InterPro" id="IPR017027">
    <property type="entry name" value="STM3548-like"/>
</dbReference>
<dbReference type="Proteomes" id="UP000278036">
    <property type="component" value="Unassembled WGS sequence"/>
</dbReference>
<dbReference type="SUPFAM" id="SSF52317">
    <property type="entry name" value="Class I glutamine amidotransferase-like"/>
    <property type="match status" value="1"/>
</dbReference>
<reference evidence="2 5" key="1">
    <citation type="submission" date="2018-09" db="EMBL/GenBank/DDBJ databases">
        <title>Roseomonas sp. nov., isolated from feces of Tibetan antelopes in the Qinghai-Tibet plateau, China.</title>
        <authorList>
            <person name="Tian Z."/>
        </authorList>
    </citation>
    <scope>NUCLEOTIDE SEQUENCE [LARGE SCALE GENOMIC DNA]</scope>
    <source>
        <strain evidence="3 4">Z23</strain>
        <strain evidence="2 5">Z24</strain>
    </source>
</reference>